<dbReference type="RefSeq" id="XP_018148920.1">
    <property type="nucleotide sequence ID" value="XM_018280671.1"/>
</dbReference>
<dbReference type="GeneID" id="28844665"/>
<reference evidence="1 2" key="1">
    <citation type="journal article" date="2016" name="PLoS Pathog.">
        <title>Biosynthesis of antibiotic leucinostatins in bio-control fungus Purpureocillium lilacinum and their inhibition on phytophthora revealed by genome mining.</title>
        <authorList>
            <person name="Wang G."/>
            <person name="Liu Z."/>
            <person name="Lin R."/>
            <person name="Li E."/>
            <person name="Mao Z."/>
            <person name="Ling J."/>
            <person name="Yang Y."/>
            <person name="Yin W.B."/>
            <person name="Xie B."/>
        </authorList>
    </citation>
    <scope>NUCLEOTIDE SEQUENCE [LARGE SCALE GENOMIC DNA]</scope>
    <source>
        <strain evidence="1">170</strain>
    </source>
</reference>
<evidence type="ECO:0000313" key="1">
    <source>
        <dbReference type="EMBL" id="OAQ72837.1"/>
    </source>
</evidence>
<dbReference type="AlphaFoldDB" id="A0A179G4V0"/>
<dbReference type="Proteomes" id="UP000078397">
    <property type="component" value="Unassembled WGS sequence"/>
</dbReference>
<keyword evidence="2" id="KW-1185">Reference proteome</keyword>
<dbReference type="KEGG" id="pchm:VFPPC_00701"/>
<proteinExistence type="predicted"/>
<accession>A0A179G4V0</accession>
<sequence length="106" mass="12345">MILVGNSHRHCLRRVWKVYRQAYETFPDRALSLVTQVSLYMILLRMTLPRFWRAGCSRIGDAVRNVTLETVGRSLGVRKVDAVRISLLAQYRVRSTCLPIRWQSNP</sequence>
<protein>
    <submittedName>
        <fullName evidence="1">Uncharacterized protein</fullName>
    </submittedName>
</protein>
<evidence type="ECO:0000313" key="2">
    <source>
        <dbReference type="Proteomes" id="UP000078397"/>
    </source>
</evidence>
<organism evidence="1 2">
    <name type="scientific">Pochonia chlamydosporia 170</name>
    <dbReference type="NCBI Taxonomy" id="1380566"/>
    <lineage>
        <taxon>Eukaryota</taxon>
        <taxon>Fungi</taxon>
        <taxon>Dikarya</taxon>
        <taxon>Ascomycota</taxon>
        <taxon>Pezizomycotina</taxon>
        <taxon>Sordariomycetes</taxon>
        <taxon>Hypocreomycetidae</taxon>
        <taxon>Hypocreales</taxon>
        <taxon>Clavicipitaceae</taxon>
        <taxon>Pochonia</taxon>
    </lineage>
</organism>
<gene>
    <name evidence="1" type="ORF">VFPPC_00701</name>
</gene>
<name>A0A179G4V0_METCM</name>
<dbReference type="EMBL" id="LSBJ02000001">
    <property type="protein sequence ID" value="OAQ72837.1"/>
    <property type="molecule type" value="Genomic_DNA"/>
</dbReference>
<comment type="caution">
    <text evidence="1">The sequence shown here is derived from an EMBL/GenBank/DDBJ whole genome shotgun (WGS) entry which is preliminary data.</text>
</comment>